<dbReference type="Gene3D" id="1.20.1250.20">
    <property type="entry name" value="MFS general substrate transporter like domains"/>
    <property type="match status" value="2"/>
</dbReference>
<dbReference type="InterPro" id="IPR051788">
    <property type="entry name" value="MFS_Transporter"/>
</dbReference>
<dbReference type="Pfam" id="PF07690">
    <property type="entry name" value="MFS_1"/>
    <property type="match status" value="2"/>
</dbReference>
<evidence type="ECO:0000256" key="4">
    <source>
        <dbReference type="ARBA" id="ARBA00023136"/>
    </source>
</evidence>
<feature type="domain" description="Major facilitator superfamily (MFS) profile" evidence="6">
    <location>
        <begin position="217"/>
        <end position="408"/>
    </location>
</feature>
<dbReference type="InterPro" id="IPR036259">
    <property type="entry name" value="MFS_trans_sf"/>
</dbReference>
<evidence type="ECO:0000259" key="6">
    <source>
        <dbReference type="PROSITE" id="PS50850"/>
    </source>
</evidence>
<keyword evidence="8" id="KW-1185">Reference proteome</keyword>
<evidence type="ECO:0000313" key="8">
    <source>
        <dbReference type="Proteomes" id="UP000231586"/>
    </source>
</evidence>
<dbReference type="SUPFAM" id="SSF103473">
    <property type="entry name" value="MFS general substrate transporter"/>
    <property type="match status" value="1"/>
</dbReference>
<comment type="subcellular location">
    <subcellularLocation>
        <location evidence="1">Cell membrane</location>
        <topology evidence="1">Multi-pass membrane protein</topology>
    </subcellularLocation>
</comment>
<dbReference type="CDD" id="cd17393">
    <property type="entry name" value="MFS_MosC_like"/>
    <property type="match status" value="1"/>
</dbReference>
<evidence type="ECO:0000256" key="3">
    <source>
        <dbReference type="ARBA" id="ARBA00022989"/>
    </source>
</evidence>
<dbReference type="InterPro" id="IPR020846">
    <property type="entry name" value="MFS_dom"/>
</dbReference>
<organism evidence="7 8">
    <name type="scientific">Luteimicrobium subarcticum</name>
    <dbReference type="NCBI Taxonomy" id="620910"/>
    <lineage>
        <taxon>Bacteria</taxon>
        <taxon>Bacillati</taxon>
        <taxon>Actinomycetota</taxon>
        <taxon>Actinomycetes</taxon>
        <taxon>Micrococcales</taxon>
        <taxon>Luteimicrobium</taxon>
    </lineage>
</organism>
<proteinExistence type="predicted"/>
<keyword evidence="2 5" id="KW-0812">Transmembrane</keyword>
<dbReference type="PANTHER" id="PTHR23514:SF13">
    <property type="entry name" value="INNER MEMBRANE PROTEIN YBJJ"/>
    <property type="match status" value="1"/>
</dbReference>
<dbReference type="AlphaFoldDB" id="A0A2M8W6Q2"/>
<protein>
    <submittedName>
        <fullName evidence="7">Fucose permease</fullName>
    </submittedName>
</protein>
<dbReference type="PROSITE" id="PS50850">
    <property type="entry name" value="MFS"/>
    <property type="match status" value="1"/>
</dbReference>
<evidence type="ECO:0000256" key="2">
    <source>
        <dbReference type="ARBA" id="ARBA00022692"/>
    </source>
</evidence>
<dbReference type="PANTHER" id="PTHR23514">
    <property type="entry name" value="BYPASS OF STOP CODON PROTEIN 6"/>
    <property type="match status" value="1"/>
</dbReference>
<dbReference type="Proteomes" id="UP000231586">
    <property type="component" value="Unassembled WGS sequence"/>
</dbReference>
<evidence type="ECO:0000256" key="5">
    <source>
        <dbReference type="SAM" id="Phobius"/>
    </source>
</evidence>
<feature type="transmembrane region" description="Helical" evidence="5">
    <location>
        <begin position="248"/>
        <end position="274"/>
    </location>
</feature>
<sequence length="408" mass="40782">MIIVAPSVRGVTTETQTTTGGLRPALGVGTMFASNGAVFAALLPWYPIMVDRLHLSPAEFGFVVASFAVGALVSSALPAPLIARFGPVRVAVVGTVLLAAAIASAAWAPSAAWFAVAIFLAGFFDAVVDVAQNVAGIRVQDAVGRSILSSMHALWSLGGVASGALSTAAAASGLSMRGYLVGVAVVCVGLVALGGVLIGPWASAPEQAPEPADDAPARGRVWRTALLAALPLVVIAICGTMVEDVANNWAALAGVRIGGLSVGVAGLAFTVTIGSQCVGRFTGDLLIHRFGRSRVAFVGGVLIAVGGLVVVTAHSPAVLFVGLALAGYGSATLVPSALTAAARLPGVSQGAGVTIVSWLMRVGFLVTSPIIGSIAGAVGLRWGLCTLVVVGVAAVALSGALRERRTVN</sequence>
<reference evidence="7 8" key="1">
    <citation type="submission" date="2017-11" db="EMBL/GenBank/DDBJ databases">
        <title>Genomic Encyclopedia of Archaeal and Bacterial Type Strains, Phase II (KMG-II): From Individual Species to Whole Genera.</title>
        <authorList>
            <person name="Goeker M."/>
        </authorList>
    </citation>
    <scope>NUCLEOTIDE SEQUENCE [LARGE SCALE GENOMIC DNA]</scope>
    <source>
        <strain evidence="7 8">DSM 22413</strain>
    </source>
</reference>
<dbReference type="InterPro" id="IPR011701">
    <property type="entry name" value="MFS"/>
</dbReference>
<feature type="transmembrane region" description="Helical" evidence="5">
    <location>
        <begin position="221"/>
        <end position="242"/>
    </location>
</feature>
<feature type="transmembrane region" description="Helical" evidence="5">
    <location>
        <begin position="25"/>
        <end position="48"/>
    </location>
</feature>
<comment type="caution">
    <text evidence="7">The sequence shown here is derived from an EMBL/GenBank/DDBJ whole genome shotgun (WGS) entry which is preliminary data.</text>
</comment>
<dbReference type="GO" id="GO:0022857">
    <property type="term" value="F:transmembrane transporter activity"/>
    <property type="evidence" value="ECO:0007669"/>
    <property type="project" value="InterPro"/>
</dbReference>
<accession>A0A2M8W6Q2</accession>
<gene>
    <name evidence="7" type="ORF">CLV34_2528</name>
</gene>
<dbReference type="EMBL" id="PGTZ01000010">
    <property type="protein sequence ID" value="PJI86608.1"/>
    <property type="molecule type" value="Genomic_DNA"/>
</dbReference>
<evidence type="ECO:0000256" key="1">
    <source>
        <dbReference type="ARBA" id="ARBA00004651"/>
    </source>
</evidence>
<feature type="transmembrane region" description="Helical" evidence="5">
    <location>
        <begin position="295"/>
        <end position="313"/>
    </location>
</feature>
<dbReference type="GO" id="GO:0005886">
    <property type="term" value="C:plasma membrane"/>
    <property type="evidence" value="ECO:0007669"/>
    <property type="project" value="UniProtKB-SubCell"/>
</dbReference>
<keyword evidence="3 5" id="KW-1133">Transmembrane helix</keyword>
<feature type="transmembrane region" description="Helical" evidence="5">
    <location>
        <begin position="90"/>
        <end position="107"/>
    </location>
</feature>
<feature type="transmembrane region" description="Helical" evidence="5">
    <location>
        <begin position="60"/>
        <end position="83"/>
    </location>
</feature>
<evidence type="ECO:0000313" key="7">
    <source>
        <dbReference type="EMBL" id="PJI86608.1"/>
    </source>
</evidence>
<feature type="transmembrane region" description="Helical" evidence="5">
    <location>
        <begin position="152"/>
        <end position="173"/>
    </location>
</feature>
<feature type="transmembrane region" description="Helical" evidence="5">
    <location>
        <begin position="319"/>
        <end position="341"/>
    </location>
</feature>
<keyword evidence="4 5" id="KW-0472">Membrane</keyword>
<feature type="transmembrane region" description="Helical" evidence="5">
    <location>
        <begin position="179"/>
        <end position="201"/>
    </location>
</feature>
<name>A0A2M8W6Q2_9MICO</name>
<feature type="transmembrane region" description="Helical" evidence="5">
    <location>
        <begin position="380"/>
        <end position="401"/>
    </location>
</feature>
<feature type="transmembrane region" description="Helical" evidence="5">
    <location>
        <begin position="113"/>
        <end position="131"/>
    </location>
</feature>
<feature type="transmembrane region" description="Helical" evidence="5">
    <location>
        <begin position="353"/>
        <end position="374"/>
    </location>
</feature>